<sequence>MDRRTMDVAAFEFRSFFDFKGELISLAILALIAAIRFGGDAIMALSVPTNLVIAVESTSHSLPDQTLRSRFSFVITSPHERKQALERIDNGQIAGLLAEEPNNTFRLYTKSRVFWTDALATEFLPIHRWLSTIKIGVDHNDIERLVTPPQIVPSYPGIEEKAGGLSAYISTISIMVIIIIGIISTLPLLLQGIAGEKFGRISEIVLSAISVPTWIDGKVIAAALHGLKTMLSYTIYGLTLALLLGYFGFDQIADPDHWRGIAFTLISGTLGLLFWIVLFALVAALLPNAKSPIRNTLVLAPMTCLLLCLNGAKEPDNSFIVALSFFPPTMPFSMPLRIASGTASTLEFLASMAFAIASLIALRLILLRVFTRAILNVGGKINGVISYSHKETASGL</sequence>
<evidence type="ECO:0000256" key="3">
    <source>
        <dbReference type="ARBA" id="ARBA00022989"/>
    </source>
</evidence>
<feature type="transmembrane region" description="Helical" evidence="5">
    <location>
        <begin position="292"/>
        <end position="312"/>
    </location>
</feature>
<keyword evidence="2 5" id="KW-0812">Transmembrane</keyword>
<evidence type="ECO:0000256" key="4">
    <source>
        <dbReference type="ARBA" id="ARBA00023136"/>
    </source>
</evidence>
<evidence type="ECO:0000256" key="5">
    <source>
        <dbReference type="SAM" id="Phobius"/>
    </source>
</evidence>
<feature type="domain" description="ABC-2 type transporter transmembrane" evidence="6">
    <location>
        <begin position="42"/>
        <end position="366"/>
    </location>
</feature>
<organism evidence="7 8">
    <name type="scientific">Stenotrophomonas rhizophila</name>
    <dbReference type="NCBI Taxonomy" id="216778"/>
    <lineage>
        <taxon>Bacteria</taxon>
        <taxon>Pseudomonadati</taxon>
        <taxon>Pseudomonadota</taxon>
        <taxon>Gammaproteobacteria</taxon>
        <taxon>Lysobacterales</taxon>
        <taxon>Lysobacteraceae</taxon>
        <taxon>Stenotrophomonas</taxon>
    </lineage>
</organism>
<evidence type="ECO:0000256" key="1">
    <source>
        <dbReference type="ARBA" id="ARBA00004141"/>
    </source>
</evidence>
<comment type="subcellular location">
    <subcellularLocation>
        <location evidence="1">Membrane</location>
        <topology evidence="1">Multi-pass membrane protein</topology>
    </subcellularLocation>
</comment>
<comment type="caution">
    <text evidence="7">The sequence shown here is derived from an EMBL/GenBank/DDBJ whole genome shotgun (WGS) entry which is preliminary data.</text>
</comment>
<gene>
    <name evidence="7" type="ORF">F9K92_01580</name>
</gene>
<feature type="transmembrane region" description="Helical" evidence="5">
    <location>
        <begin position="261"/>
        <end position="286"/>
    </location>
</feature>
<keyword evidence="4 5" id="KW-0472">Membrane</keyword>
<evidence type="ECO:0000259" key="6">
    <source>
        <dbReference type="Pfam" id="PF12698"/>
    </source>
</evidence>
<dbReference type="AlphaFoldDB" id="A0A7V7YJZ8"/>
<dbReference type="Proteomes" id="UP000449004">
    <property type="component" value="Unassembled WGS sequence"/>
</dbReference>
<dbReference type="InterPro" id="IPR013525">
    <property type="entry name" value="ABC2_TM"/>
</dbReference>
<feature type="transmembrane region" description="Helical" evidence="5">
    <location>
        <begin position="348"/>
        <end position="366"/>
    </location>
</feature>
<name>A0A7V7YJZ8_9GAMM</name>
<feature type="transmembrane region" description="Helical" evidence="5">
    <location>
        <begin position="165"/>
        <end position="189"/>
    </location>
</feature>
<evidence type="ECO:0000313" key="7">
    <source>
        <dbReference type="EMBL" id="KAB7632567.1"/>
    </source>
</evidence>
<accession>A0A7V7YJZ8</accession>
<feature type="transmembrane region" description="Helical" evidence="5">
    <location>
        <begin position="21"/>
        <end position="39"/>
    </location>
</feature>
<dbReference type="EMBL" id="WELC01000002">
    <property type="protein sequence ID" value="KAB7632567.1"/>
    <property type="molecule type" value="Genomic_DNA"/>
</dbReference>
<feature type="transmembrane region" description="Helical" evidence="5">
    <location>
        <begin position="201"/>
        <end position="224"/>
    </location>
</feature>
<keyword evidence="3 5" id="KW-1133">Transmembrane helix</keyword>
<dbReference type="GO" id="GO:0140359">
    <property type="term" value="F:ABC-type transporter activity"/>
    <property type="evidence" value="ECO:0007669"/>
    <property type="project" value="InterPro"/>
</dbReference>
<reference evidence="7 8" key="1">
    <citation type="submission" date="2019-10" db="EMBL/GenBank/DDBJ databases">
        <title>Halotolerant bacteria associated to Saharan-endemic halophytes Stipa tenacissima L. and Atriplex halimus L mitigate salt stress and promote growth of tomato plants.</title>
        <authorList>
            <person name="Dif G."/>
        </authorList>
    </citation>
    <scope>NUCLEOTIDE SEQUENCE [LARGE SCALE GENOMIC DNA]</scope>
    <source>
        <strain evidence="7 8">IS26</strain>
    </source>
</reference>
<feature type="transmembrane region" description="Helical" evidence="5">
    <location>
        <begin position="230"/>
        <end position="249"/>
    </location>
</feature>
<evidence type="ECO:0000256" key="2">
    <source>
        <dbReference type="ARBA" id="ARBA00022692"/>
    </source>
</evidence>
<feature type="transmembrane region" description="Helical" evidence="5">
    <location>
        <begin position="319"/>
        <end position="336"/>
    </location>
</feature>
<proteinExistence type="predicted"/>
<dbReference type="Pfam" id="PF12698">
    <property type="entry name" value="ABC2_membrane_3"/>
    <property type="match status" value="1"/>
</dbReference>
<protein>
    <recommendedName>
        <fullName evidence="6">ABC-2 type transporter transmembrane domain-containing protein</fullName>
    </recommendedName>
</protein>
<evidence type="ECO:0000313" key="8">
    <source>
        <dbReference type="Proteomes" id="UP000449004"/>
    </source>
</evidence>
<dbReference type="GO" id="GO:0016020">
    <property type="term" value="C:membrane"/>
    <property type="evidence" value="ECO:0007669"/>
    <property type="project" value="UniProtKB-SubCell"/>
</dbReference>